<dbReference type="OrthoDB" id="7864706at2"/>
<dbReference type="Proteomes" id="UP000183635">
    <property type="component" value="Unassembled WGS sequence"/>
</dbReference>
<proteinExistence type="predicted"/>
<accession>A0A1I3A9N0</accession>
<dbReference type="RefSeq" id="WP_074967473.1">
    <property type="nucleotide sequence ID" value="NZ_CBCRYP010000007.1"/>
</dbReference>
<protein>
    <submittedName>
        <fullName evidence="2">Uncharacterized protein</fullName>
    </submittedName>
</protein>
<name>A0A1I3A9N0_9RHOB</name>
<evidence type="ECO:0000313" key="2">
    <source>
        <dbReference type="EMBL" id="SFH46439.1"/>
    </source>
</evidence>
<gene>
    <name evidence="2" type="ORF">SAMN04488021_11334</name>
</gene>
<keyword evidence="3" id="KW-1185">Reference proteome</keyword>
<organism evidence="2 3">
    <name type="scientific">Paracoccus aminovorans</name>
    <dbReference type="NCBI Taxonomy" id="34004"/>
    <lineage>
        <taxon>Bacteria</taxon>
        <taxon>Pseudomonadati</taxon>
        <taxon>Pseudomonadota</taxon>
        <taxon>Alphaproteobacteria</taxon>
        <taxon>Rhodobacterales</taxon>
        <taxon>Paracoccaceae</taxon>
        <taxon>Paracoccus</taxon>
    </lineage>
</organism>
<reference evidence="2 3" key="1">
    <citation type="submission" date="2016-10" db="EMBL/GenBank/DDBJ databases">
        <authorList>
            <person name="de Groot N.N."/>
        </authorList>
    </citation>
    <scope>NUCLEOTIDE SEQUENCE [LARGE SCALE GENOMIC DNA]</scope>
    <source>
        <strain evidence="2 3">DSM 8537</strain>
    </source>
</reference>
<feature type="compositionally biased region" description="Low complexity" evidence="1">
    <location>
        <begin position="80"/>
        <end position="89"/>
    </location>
</feature>
<evidence type="ECO:0000256" key="1">
    <source>
        <dbReference type="SAM" id="MobiDB-lite"/>
    </source>
</evidence>
<evidence type="ECO:0000313" key="3">
    <source>
        <dbReference type="Proteomes" id="UP000183635"/>
    </source>
</evidence>
<dbReference type="STRING" id="34004.SAMN04488021_11334"/>
<dbReference type="AlphaFoldDB" id="A0A1I3A9N0"/>
<sequence>MIGQRPAGGSWALAAGLSLAFHAAAAGVLLWRPALPGTAEPPPQPIQITAMPLSAALPQAEVLRPVTAPVPADPEGGAGTAAQETAPETLPQAASPVLTGNELPTAGADVPQLPAPAEDGGAVEMAAEADPRLVELFDRIRSRLAAPCLLALPALDAEGGIRLNLLAADDAQIPRLLRDLTQGLETEVTGQAVLLDPRQCPGLAFARRDARYPVFPLGISLQSQDVASGDSLRGTVSGGTGRYVTLLLVDDNGVTHDLRRFLVNAGGRIRFDVPVARDGAGRDTHQLLLAVATPRRPETVGAAAGELAETFFDRLSREIGPEALVGVSSVYVRAKS</sequence>
<dbReference type="EMBL" id="FOPU01000013">
    <property type="protein sequence ID" value="SFH46439.1"/>
    <property type="molecule type" value="Genomic_DNA"/>
</dbReference>
<feature type="region of interest" description="Disordered" evidence="1">
    <location>
        <begin position="67"/>
        <end position="118"/>
    </location>
</feature>